<organism evidence="4 5">
    <name type="scientific">Merluccius polli</name>
    <name type="common">Benguela hake</name>
    <name type="synonym">Merluccius cadenati</name>
    <dbReference type="NCBI Taxonomy" id="89951"/>
    <lineage>
        <taxon>Eukaryota</taxon>
        <taxon>Metazoa</taxon>
        <taxon>Chordata</taxon>
        <taxon>Craniata</taxon>
        <taxon>Vertebrata</taxon>
        <taxon>Euteleostomi</taxon>
        <taxon>Actinopterygii</taxon>
        <taxon>Neopterygii</taxon>
        <taxon>Teleostei</taxon>
        <taxon>Neoteleostei</taxon>
        <taxon>Acanthomorphata</taxon>
        <taxon>Zeiogadaria</taxon>
        <taxon>Gadariae</taxon>
        <taxon>Gadiformes</taxon>
        <taxon>Gadoidei</taxon>
        <taxon>Merlucciidae</taxon>
        <taxon>Merluccius</taxon>
    </lineage>
</organism>
<feature type="region of interest" description="Disordered" evidence="2">
    <location>
        <begin position="32"/>
        <end position="81"/>
    </location>
</feature>
<gene>
    <name evidence="4" type="ORF">N1851_033759</name>
</gene>
<dbReference type="AlphaFoldDB" id="A0AA47NND2"/>
<feature type="domain" description="CCHC-type" evidence="3">
    <location>
        <begin position="98"/>
        <end position="112"/>
    </location>
</feature>
<dbReference type="EMBL" id="JAOPHQ010006539">
    <property type="protein sequence ID" value="KAK0131583.1"/>
    <property type="molecule type" value="Genomic_DNA"/>
</dbReference>
<dbReference type="GO" id="GO:0008270">
    <property type="term" value="F:zinc ion binding"/>
    <property type="evidence" value="ECO:0007669"/>
    <property type="project" value="UniProtKB-KW"/>
</dbReference>
<keyword evidence="1" id="KW-0479">Metal-binding</keyword>
<dbReference type="InterPro" id="IPR001878">
    <property type="entry name" value="Znf_CCHC"/>
</dbReference>
<proteinExistence type="predicted"/>
<feature type="region of interest" description="Disordered" evidence="2">
    <location>
        <begin position="160"/>
        <end position="196"/>
    </location>
</feature>
<dbReference type="InterPro" id="IPR036875">
    <property type="entry name" value="Znf_CCHC_sf"/>
</dbReference>
<evidence type="ECO:0000256" key="2">
    <source>
        <dbReference type="SAM" id="MobiDB-lite"/>
    </source>
</evidence>
<evidence type="ECO:0000313" key="5">
    <source>
        <dbReference type="Proteomes" id="UP001174136"/>
    </source>
</evidence>
<evidence type="ECO:0000256" key="1">
    <source>
        <dbReference type="PROSITE-ProRule" id="PRU00047"/>
    </source>
</evidence>
<keyword evidence="1" id="KW-0862">Zinc</keyword>
<protein>
    <recommendedName>
        <fullName evidence="3">CCHC-type domain-containing protein</fullName>
    </recommendedName>
</protein>
<comment type="caution">
    <text evidence="4">The sequence shown here is derived from an EMBL/GenBank/DDBJ whole genome shotgun (WGS) entry which is preliminary data.</text>
</comment>
<evidence type="ECO:0000313" key="4">
    <source>
        <dbReference type="EMBL" id="KAK0131583.1"/>
    </source>
</evidence>
<keyword evidence="5" id="KW-1185">Reference proteome</keyword>
<evidence type="ECO:0000259" key="3">
    <source>
        <dbReference type="PROSITE" id="PS50158"/>
    </source>
</evidence>
<dbReference type="Proteomes" id="UP001174136">
    <property type="component" value="Unassembled WGS sequence"/>
</dbReference>
<keyword evidence="1" id="KW-0863">Zinc-finger</keyword>
<dbReference type="GO" id="GO:0003676">
    <property type="term" value="F:nucleic acid binding"/>
    <property type="evidence" value="ECO:0007669"/>
    <property type="project" value="InterPro"/>
</dbReference>
<accession>A0AA47NND2</accession>
<dbReference type="SUPFAM" id="SSF57756">
    <property type="entry name" value="Retrovirus zinc finger-like domains"/>
    <property type="match status" value="1"/>
</dbReference>
<dbReference type="PROSITE" id="PS50158">
    <property type="entry name" value="ZF_CCHC"/>
    <property type="match status" value="1"/>
</dbReference>
<sequence>MLTDLSTDTFINGLRCFIAICGTVRQINSVLDPGRTGPRHTGRLTEPELGPRRRQCTGGLAGPSGRAHAGTPQRTHGPAATGVALDPQRAPQAAGQECWRCGQLRHFRGECPLMEVGQVIRVVGPPAPSPGPGGTYSIPNLIRPGALIEAGGTGDTCAVLSGDARSSDTADGEGEPAGPSQEAPPPVFDSVEGGGACPAGGSMEHRVCWGDWVWVHTLGDGIRGVRSTRDSKRQRAWRLLLGDGQSIYVDF</sequence>
<name>A0AA47NND2_MERPO</name>
<reference evidence="4" key="1">
    <citation type="journal article" date="2023" name="Front. Mar. Sci.">
        <title>A new Merluccius polli reference genome to investigate the effects of global change in West African waters.</title>
        <authorList>
            <person name="Mateo J.L."/>
            <person name="Blanco-Fernandez C."/>
            <person name="Garcia-Vazquez E."/>
            <person name="Machado-Schiaffino G."/>
        </authorList>
    </citation>
    <scope>NUCLEOTIDE SEQUENCE</scope>
    <source>
        <strain evidence="4">C29</strain>
        <tissue evidence="4">Fin</tissue>
    </source>
</reference>